<evidence type="ECO:0000313" key="11">
    <source>
        <dbReference type="EMBL" id="QIE56162.1"/>
    </source>
</evidence>
<comment type="subcellular location">
    <subcellularLocation>
        <location evidence="1 9">Cell inner membrane</location>
        <topology evidence="1 9">Multi-pass membrane protein</topology>
    </subcellularLocation>
</comment>
<dbReference type="SUPFAM" id="SSF82714">
    <property type="entry name" value="Multidrug efflux transporter AcrB TolC docking domain, DN and DC subdomains"/>
    <property type="match status" value="2"/>
</dbReference>
<keyword evidence="5 9" id="KW-0997">Cell inner membrane</keyword>
<feature type="transmembrane region" description="Helical" evidence="9">
    <location>
        <begin position="395"/>
        <end position="415"/>
    </location>
</feature>
<dbReference type="InterPro" id="IPR027463">
    <property type="entry name" value="AcrB_DN_DC_subdom"/>
</dbReference>
<dbReference type="GO" id="GO:0042910">
    <property type="term" value="F:xenobiotic transmembrane transporter activity"/>
    <property type="evidence" value="ECO:0007669"/>
    <property type="project" value="TreeGrafter"/>
</dbReference>
<dbReference type="InterPro" id="IPR004764">
    <property type="entry name" value="MdtF-like"/>
</dbReference>
<dbReference type="PANTHER" id="PTHR32063:SF76">
    <property type="entry name" value="EFFLUX PUMP MEMBRANE TRANSPORTER"/>
    <property type="match status" value="1"/>
</dbReference>
<dbReference type="PANTHER" id="PTHR32063">
    <property type="match status" value="1"/>
</dbReference>
<dbReference type="FunFam" id="3.30.70.1430:FF:000001">
    <property type="entry name" value="Efflux pump membrane transporter"/>
    <property type="match status" value="1"/>
</dbReference>
<feature type="transmembrane region" description="Helical" evidence="9">
    <location>
        <begin position="969"/>
        <end position="987"/>
    </location>
</feature>
<dbReference type="EMBL" id="CP049056">
    <property type="protein sequence ID" value="QIE56162.1"/>
    <property type="molecule type" value="Genomic_DNA"/>
</dbReference>
<keyword evidence="8 9" id="KW-0472">Membrane</keyword>
<proteinExistence type="inferred from homology"/>
<evidence type="ECO:0000256" key="6">
    <source>
        <dbReference type="ARBA" id="ARBA00022692"/>
    </source>
</evidence>
<feature type="transmembrane region" description="Helical" evidence="9">
    <location>
        <begin position="441"/>
        <end position="461"/>
    </location>
</feature>
<dbReference type="InterPro" id="IPR001036">
    <property type="entry name" value="Acrflvin-R"/>
</dbReference>
<accession>A0A7L5BWR2</accession>
<feature type="transmembrane region" description="Helical" evidence="9">
    <location>
        <begin position="473"/>
        <end position="500"/>
    </location>
</feature>
<feature type="transmembrane region" description="Helical" evidence="9">
    <location>
        <begin position="1007"/>
        <end position="1026"/>
    </location>
</feature>
<evidence type="ECO:0000259" key="10">
    <source>
        <dbReference type="PROSITE" id="PS50156"/>
    </source>
</evidence>
<keyword evidence="6 9" id="KW-0812">Transmembrane</keyword>
<dbReference type="NCBIfam" id="NF000282">
    <property type="entry name" value="RND_permease_1"/>
    <property type="match status" value="1"/>
</dbReference>
<dbReference type="GO" id="GO:0009636">
    <property type="term" value="P:response to toxic substance"/>
    <property type="evidence" value="ECO:0007669"/>
    <property type="project" value="UniProtKB-ARBA"/>
</dbReference>
<keyword evidence="7 9" id="KW-1133">Transmembrane helix</keyword>
<dbReference type="Gene3D" id="3.30.70.1430">
    <property type="entry name" value="Multidrug efflux transporter AcrB pore domain"/>
    <property type="match status" value="2"/>
</dbReference>
<organism evidence="11 12">
    <name type="scientific">Pikeienuella piscinae</name>
    <dbReference type="NCBI Taxonomy" id="2748098"/>
    <lineage>
        <taxon>Bacteria</taxon>
        <taxon>Pseudomonadati</taxon>
        <taxon>Pseudomonadota</taxon>
        <taxon>Alphaproteobacteria</taxon>
        <taxon>Rhodobacterales</taxon>
        <taxon>Paracoccaceae</taxon>
        <taxon>Pikeienuella</taxon>
    </lineage>
</organism>
<keyword evidence="4" id="KW-1003">Cell membrane</keyword>
<evidence type="ECO:0000256" key="9">
    <source>
        <dbReference type="RuleBase" id="RU364070"/>
    </source>
</evidence>
<evidence type="ECO:0000256" key="2">
    <source>
        <dbReference type="ARBA" id="ARBA00010942"/>
    </source>
</evidence>
<evidence type="ECO:0000256" key="8">
    <source>
        <dbReference type="ARBA" id="ARBA00023136"/>
    </source>
</evidence>
<feature type="transmembrane region" description="Helical" evidence="9">
    <location>
        <begin position="12"/>
        <end position="33"/>
    </location>
</feature>
<feature type="transmembrane region" description="Helical" evidence="9">
    <location>
        <begin position="342"/>
        <end position="361"/>
    </location>
</feature>
<dbReference type="PRINTS" id="PR00702">
    <property type="entry name" value="ACRIFLAVINRP"/>
</dbReference>
<evidence type="ECO:0000313" key="12">
    <source>
        <dbReference type="Proteomes" id="UP000503336"/>
    </source>
</evidence>
<dbReference type="GO" id="GO:0015562">
    <property type="term" value="F:efflux transmembrane transporter activity"/>
    <property type="evidence" value="ECO:0007669"/>
    <property type="project" value="InterPro"/>
</dbReference>
<reference evidence="11 12" key="1">
    <citation type="submission" date="2020-02" db="EMBL/GenBank/DDBJ databases">
        <title>complete genome sequence of Rhodobacteraceae bacterium.</title>
        <authorList>
            <person name="Park J."/>
            <person name="Kim Y.-S."/>
            <person name="Kim K.-H."/>
        </authorList>
    </citation>
    <scope>NUCLEOTIDE SEQUENCE [LARGE SCALE GENOMIC DNA]</scope>
    <source>
        <strain evidence="11 12">RR4-56</strain>
    </source>
</reference>
<dbReference type="NCBIfam" id="TIGR00915">
    <property type="entry name" value="2A0602"/>
    <property type="match status" value="1"/>
</dbReference>
<feature type="transmembrane region" description="Helical" evidence="9">
    <location>
        <begin position="368"/>
        <end position="389"/>
    </location>
</feature>
<dbReference type="Proteomes" id="UP000503336">
    <property type="component" value="Chromosome"/>
</dbReference>
<evidence type="ECO:0000256" key="3">
    <source>
        <dbReference type="ARBA" id="ARBA00022448"/>
    </source>
</evidence>
<dbReference type="Gene3D" id="3.30.70.1440">
    <property type="entry name" value="Multidrug efflux transporter AcrB pore domain"/>
    <property type="match status" value="1"/>
</dbReference>
<sequence length="1049" mass="111367">MISSIFISRPRFALVISIVLTLAGLISLTRMPVEQFPDIVPPQVQVTASYPGADASVVEATVAQPLEQQIVGVSDMLYMSSTSGADGSYTLTVTFESGTDPDINTVNVQNRVAQASSLLPAEVTQAGVSTKKKTSALLQVIAITDSEGRYDNLFLSNFTTINVLDSIKRAEGVGDATMFGAQDYSMRIWLDVDRLTGLGMTPNDVVAALKSQNVQAAVGQIGAQPMTEDPLFQLNITTKGRLTSVAEFENVVVRAETDGSFIRVKDIGQVELGAKSSSSTALFNGQPTAMVGIYLAPGANALNTAKNVRTNIERLESTFPEGVQWQIPYDTTEFVQASIDEVLITLVEAFILVVLVVYLFLGSVRATIIPLIAVPVSLIGALAFMLALGLSLNTISMLALVLAIGIVVDDAIVVIENVEAVMEARPELSVPDATREAMKEITAPIIAITLVLLSVFVPVAFVPGISGTMFQQFAVAVSFAMVISAINALTLSPALCAILLKPHTGPKRGPLGWFSRQIDRVRDGYGKVAGAIARRAILGVVLLGFAIFGAGALFKLTPSGFLPIEDQGAYFVEVRLPEGASTNRTNEVMKDVQRVMAGAPGVANVFTVSGYSFLDGIAKSNGGFAIAMMKPFGEREDPADSVNASLAYSYRTFAAVRQAQAIPFNLPPIIGLGTGSGFEYQLLDLRGGEVNDLAAAAGGMMVAANQDERLANVFTTFNAASPQLRLDLDRERVQTLGVEVGDVFSAMQTTLGGFYVNDFNLFGRTWQVRVQARQSDRAAVSDISRIHVRNTNGEMVPIAAVAKVSLVLGPQAITRYNNYRTVKLNGGPAPGFSSSESIAAMEEISAETLPSGFGFDWTGTAQQEKEAAGKTTAVLVLAVLFAYLFLVALYESWTIPVAVLLSVSVAVCGALGGLLFFGLDNNLYAQIGLVVLIALAAKNAILIVEFAMERRAHGMPIIDAATEGAKARFRAVMMTSLAFIAGLFPLVQATGASMLARKGVGVPVFSGMIAAALVGIFIIPALYVVAQWSREKVHRLIGKPIGPETAGEE</sequence>
<dbReference type="SUPFAM" id="SSF82866">
    <property type="entry name" value="Multidrug efflux transporter AcrB transmembrane domain"/>
    <property type="match status" value="2"/>
</dbReference>
<dbReference type="PROSITE" id="PS50156">
    <property type="entry name" value="SSD"/>
    <property type="match status" value="1"/>
</dbReference>
<evidence type="ECO:0000256" key="5">
    <source>
        <dbReference type="ARBA" id="ARBA00022519"/>
    </source>
</evidence>
<evidence type="ECO:0000256" key="1">
    <source>
        <dbReference type="ARBA" id="ARBA00004429"/>
    </source>
</evidence>
<feature type="transmembrane region" description="Helical" evidence="9">
    <location>
        <begin position="536"/>
        <end position="554"/>
    </location>
</feature>
<dbReference type="Gene3D" id="1.20.1640.10">
    <property type="entry name" value="Multidrug efflux transporter AcrB transmembrane domain"/>
    <property type="match status" value="2"/>
</dbReference>
<gene>
    <name evidence="11" type="ORF">G5B40_12240</name>
</gene>
<dbReference type="Gene3D" id="3.30.2090.10">
    <property type="entry name" value="Multidrug efflux transporter AcrB TolC docking domain, DN and DC subdomains"/>
    <property type="match status" value="2"/>
</dbReference>
<dbReference type="SUPFAM" id="SSF82693">
    <property type="entry name" value="Multidrug efflux transporter AcrB pore domain, PN1, PN2, PC1 and PC2 subdomains"/>
    <property type="match status" value="3"/>
</dbReference>
<dbReference type="AlphaFoldDB" id="A0A7L5BWR2"/>
<dbReference type="InterPro" id="IPR000731">
    <property type="entry name" value="SSD"/>
</dbReference>
<protein>
    <recommendedName>
        <fullName evidence="9">Efflux pump membrane transporter</fullName>
    </recommendedName>
</protein>
<feature type="domain" description="SSD" evidence="10">
    <location>
        <begin position="371"/>
        <end position="498"/>
    </location>
</feature>
<evidence type="ECO:0000256" key="7">
    <source>
        <dbReference type="ARBA" id="ARBA00022989"/>
    </source>
</evidence>
<feature type="transmembrane region" description="Helical" evidence="9">
    <location>
        <begin position="897"/>
        <end position="917"/>
    </location>
</feature>
<evidence type="ECO:0000256" key="4">
    <source>
        <dbReference type="ARBA" id="ARBA00022475"/>
    </source>
</evidence>
<comment type="similarity">
    <text evidence="2 9">Belongs to the resistance-nodulation-cell division (RND) (TC 2.A.6) family.</text>
</comment>
<dbReference type="RefSeq" id="WP_165099027.1">
    <property type="nucleotide sequence ID" value="NZ_CP049056.1"/>
</dbReference>
<keyword evidence="12" id="KW-1185">Reference proteome</keyword>
<dbReference type="Gene3D" id="3.30.70.1320">
    <property type="entry name" value="Multidrug efflux transporter AcrB pore domain like"/>
    <property type="match status" value="1"/>
</dbReference>
<dbReference type="Pfam" id="PF00873">
    <property type="entry name" value="ACR_tran"/>
    <property type="match status" value="1"/>
</dbReference>
<feature type="transmembrane region" description="Helical" evidence="9">
    <location>
        <begin position="923"/>
        <end position="948"/>
    </location>
</feature>
<feature type="transmembrane region" description="Helical" evidence="9">
    <location>
        <begin position="872"/>
        <end position="890"/>
    </location>
</feature>
<dbReference type="FunFam" id="1.20.1640.10:FF:000001">
    <property type="entry name" value="Efflux pump membrane transporter"/>
    <property type="match status" value="1"/>
</dbReference>
<name>A0A7L5BWR2_9RHOB</name>
<dbReference type="GO" id="GO:0005886">
    <property type="term" value="C:plasma membrane"/>
    <property type="evidence" value="ECO:0007669"/>
    <property type="project" value="UniProtKB-SubCell"/>
</dbReference>
<keyword evidence="3 9" id="KW-0813">Transport</keyword>
<dbReference type="KEGG" id="hdh:G5B40_12240"/>